<comment type="caution">
    <text evidence="5">The sequence shown here is derived from an EMBL/GenBank/DDBJ whole genome shotgun (WGS) entry which is preliminary data.</text>
</comment>
<dbReference type="PANTHER" id="PTHR21600">
    <property type="entry name" value="MITOCHONDRIAL RNA PSEUDOURIDINE SYNTHASE"/>
    <property type="match status" value="1"/>
</dbReference>
<feature type="domain" description="Pseudouridine synthase RsuA/RluA-like" evidence="4">
    <location>
        <begin position="93"/>
        <end position="241"/>
    </location>
</feature>
<comment type="catalytic activity">
    <reaction evidence="1 3">
        <text>a uridine in RNA = a pseudouridine in RNA</text>
        <dbReference type="Rhea" id="RHEA:48348"/>
        <dbReference type="Rhea" id="RHEA-COMP:12068"/>
        <dbReference type="Rhea" id="RHEA-COMP:12069"/>
        <dbReference type="ChEBI" id="CHEBI:65314"/>
        <dbReference type="ChEBI" id="CHEBI:65315"/>
    </reaction>
</comment>
<comment type="similarity">
    <text evidence="2 3">Belongs to the pseudouridine synthase RluA family.</text>
</comment>
<protein>
    <recommendedName>
        <fullName evidence="3">Pseudouridine synthase</fullName>
        <ecNumber evidence="3">5.4.99.-</ecNumber>
    </recommendedName>
</protein>
<dbReference type="RefSeq" id="WP_381442359.1">
    <property type="nucleotide sequence ID" value="NZ_JBHSNP010000009.1"/>
</dbReference>
<comment type="function">
    <text evidence="3">Responsible for synthesis of pseudouridine from uracil.</text>
</comment>
<dbReference type="InterPro" id="IPR006225">
    <property type="entry name" value="PsdUridine_synth_RluC/D"/>
</dbReference>
<dbReference type="PANTHER" id="PTHR21600:SF87">
    <property type="entry name" value="RNA PSEUDOURIDYLATE SYNTHASE DOMAIN-CONTAINING PROTEIN 1"/>
    <property type="match status" value="1"/>
</dbReference>
<dbReference type="EC" id="5.4.99.-" evidence="3"/>
<dbReference type="CDD" id="cd02869">
    <property type="entry name" value="PseudoU_synth_RluA_like"/>
    <property type="match status" value="1"/>
</dbReference>
<evidence type="ECO:0000313" key="6">
    <source>
        <dbReference type="Proteomes" id="UP001596071"/>
    </source>
</evidence>
<accession>A0ABW0TVI8</accession>
<reference evidence="6" key="1">
    <citation type="journal article" date="2019" name="Int. J. Syst. Evol. Microbiol.">
        <title>The Global Catalogue of Microorganisms (GCM) 10K type strain sequencing project: providing services to taxonomists for standard genome sequencing and annotation.</title>
        <authorList>
            <consortium name="The Broad Institute Genomics Platform"/>
            <consortium name="The Broad Institute Genome Sequencing Center for Infectious Disease"/>
            <person name="Wu L."/>
            <person name="Ma J."/>
        </authorList>
    </citation>
    <scope>NUCLEOTIDE SEQUENCE [LARGE SCALE GENOMIC DNA]</scope>
    <source>
        <strain evidence="6">KACC 11299</strain>
    </source>
</reference>
<dbReference type="Proteomes" id="UP001596071">
    <property type="component" value="Unassembled WGS sequence"/>
</dbReference>
<organism evidence="5 6">
    <name type="scientific">Sporosarcina koreensis</name>
    <dbReference type="NCBI Taxonomy" id="334735"/>
    <lineage>
        <taxon>Bacteria</taxon>
        <taxon>Bacillati</taxon>
        <taxon>Bacillota</taxon>
        <taxon>Bacilli</taxon>
        <taxon>Bacillales</taxon>
        <taxon>Caryophanaceae</taxon>
        <taxon>Sporosarcina</taxon>
    </lineage>
</organism>
<dbReference type="Pfam" id="PF00849">
    <property type="entry name" value="PseudoU_synth_2"/>
    <property type="match status" value="1"/>
</dbReference>
<name>A0ABW0TVI8_9BACL</name>
<evidence type="ECO:0000256" key="3">
    <source>
        <dbReference type="RuleBase" id="RU362028"/>
    </source>
</evidence>
<proteinExistence type="inferred from homology"/>
<gene>
    <name evidence="5" type="ORF">ACFPTP_03910</name>
</gene>
<evidence type="ECO:0000256" key="2">
    <source>
        <dbReference type="ARBA" id="ARBA00010876"/>
    </source>
</evidence>
<dbReference type="GO" id="GO:0016853">
    <property type="term" value="F:isomerase activity"/>
    <property type="evidence" value="ECO:0007669"/>
    <property type="project" value="UniProtKB-KW"/>
</dbReference>
<dbReference type="InterPro" id="IPR020103">
    <property type="entry name" value="PsdUridine_synth_cat_dom_sf"/>
</dbReference>
<evidence type="ECO:0000259" key="4">
    <source>
        <dbReference type="Pfam" id="PF00849"/>
    </source>
</evidence>
<dbReference type="InterPro" id="IPR006145">
    <property type="entry name" value="PsdUridine_synth_RsuA/RluA"/>
</dbReference>
<keyword evidence="3 5" id="KW-0413">Isomerase</keyword>
<dbReference type="NCBIfam" id="TIGR00005">
    <property type="entry name" value="rluA_subfam"/>
    <property type="match status" value="1"/>
</dbReference>
<dbReference type="Gene3D" id="3.30.2350.10">
    <property type="entry name" value="Pseudouridine synthase"/>
    <property type="match status" value="1"/>
</dbReference>
<evidence type="ECO:0000313" key="5">
    <source>
        <dbReference type="EMBL" id="MFC5602356.1"/>
    </source>
</evidence>
<sequence length="285" mass="32260">MTDKLITAFRYRMIRDGQTIEELLRDDWKAGKKIVHQLRMDKAVTDPDGQPLEWRTPLEAGTELVFHFNDAASSYKPDEHATVPILFEDEHLIAGLKPAGMAIHPDEQDEGGTFMNAIIAHVARNGGAYAEHIHRLDKGTEGIVLVAKHPIAKALFDRMIEERAITRIYHAEVDGRLKRMRGTLQYPIGRDRHHPTRRRVSPGGQDAVTRFRVIERDDEATVVEASLETGRTHQIRVHFSHIGHPVIGDTLYGGSETADGNYRLIAKKVSFKHPFTEEQTTIELK</sequence>
<keyword evidence="6" id="KW-1185">Reference proteome</keyword>
<dbReference type="SUPFAM" id="SSF55120">
    <property type="entry name" value="Pseudouridine synthase"/>
    <property type="match status" value="1"/>
</dbReference>
<evidence type="ECO:0000256" key="1">
    <source>
        <dbReference type="ARBA" id="ARBA00000073"/>
    </source>
</evidence>
<dbReference type="InterPro" id="IPR050188">
    <property type="entry name" value="RluA_PseudoU_synthase"/>
</dbReference>
<dbReference type="EMBL" id="JBHSNP010000009">
    <property type="protein sequence ID" value="MFC5602356.1"/>
    <property type="molecule type" value="Genomic_DNA"/>
</dbReference>